<evidence type="ECO:0000256" key="3">
    <source>
        <dbReference type="ARBA" id="ARBA00022692"/>
    </source>
</evidence>
<keyword evidence="4 6" id="KW-1133">Transmembrane helix</keyword>
<dbReference type="RefSeq" id="WP_234748038.1">
    <property type="nucleotide sequence ID" value="NZ_BAAAWN010000001.1"/>
</dbReference>
<evidence type="ECO:0000313" key="7">
    <source>
        <dbReference type="EMBL" id="MFB9819192.1"/>
    </source>
</evidence>
<comment type="caution">
    <text evidence="7">The sequence shown here is derived from an EMBL/GenBank/DDBJ whole genome shotgun (WGS) entry which is preliminary data.</text>
</comment>
<feature type="transmembrane region" description="Helical" evidence="6">
    <location>
        <begin position="38"/>
        <end position="63"/>
    </location>
</feature>
<gene>
    <name evidence="7" type="ORF">ACFFP1_06725</name>
</gene>
<feature type="transmembrane region" description="Helical" evidence="6">
    <location>
        <begin position="126"/>
        <end position="148"/>
    </location>
</feature>
<evidence type="ECO:0000256" key="1">
    <source>
        <dbReference type="ARBA" id="ARBA00004141"/>
    </source>
</evidence>
<protein>
    <submittedName>
        <fullName evidence="7">Anion permease</fullName>
    </submittedName>
</protein>
<name>A0ABV5XWU3_ARTRM</name>
<feature type="transmembrane region" description="Helical" evidence="6">
    <location>
        <begin position="291"/>
        <end position="312"/>
    </location>
</feature>
<dbReference type="EMBL" id="JBHMBC010000007">
    <property type="protein sequence ID" value="MFB9819192.1"/>
    <property type="molecule type" value="Genomic_DNA"/>
</dbReference>
<evidence type="ECO:0000256" key="2">
    <source>
        <dbReference type="ARBA" id="ARBA00022448"/>
    </source>
</evidence>
<evidence type="ECO:0000256" key="5">
    <source>
        <dbReference type="ARBA" id="ARBA00023136"/>
    </source>
</evidence>
<accession>A0ABV5XWU3</accession>
<keyword evidence="3 6" id="KW-0812">Transmembrane</keyword>
<evidence type="ECO:0000256" key="4">
    <source>
        <dbReference type="ARBA" id="ARBA00022989"/>
    </source>
</evidence>
<dbReference type="Proteomes" id="UP001589702">
    <property type="component" value="Unassembled WGS sequence"/>
</dbReference>
<organism evidence="7 8">
    <name type="scientific">Arthrobacter ramosus</name>
    <dbReference type="NCBI Taxonomy" id="1672"/>
    <lineage>
        <taxon>Bacteria</taxon>
        <taxon>Bacillati</taxon>
        <taxon>Actinomycetota</taxon>
        <taxon>Actinomycetes</taxon>
        <taxon>Micrococcales</taxon>
        <taxon>Micrococcaceae</taxon>
        <taxon>Arthrobacter</taxon>
    </lineage>
</organism>
<reference evidence="7 8" key="1">
    <citation type="submission" date="2024-09" db="EMBL/GenBank/DDBJ databases">
        <authorList>
            <person name="Sun Q."/>
            <person name="Mori K."/>
        </authorList>
    </citation>
    <scope>NUCLEOTIDE SEQUENCE [LARGE SCALE GENOMIC DNA]</scope>
    <source>
        <strain evidence="7 8">JCM 1334</strain>
    </source>
</reference>
<feature type="transmembrane region" description="Helical" evidence="6">
    <location>
        <begin position="75"/>
        <end position="96"/>
    </location>
</feature>
<keyword evidence="2" id="KW-0813">Transport</keyword>
<dbReference type="PANTHER" id="PTHR11101">
    <property type="entry name" value="PHOSPHATE TRANSPORTER"/>
    <property type="match status" value="1"/>
</dbReference>
<dbReference type="Pfam" id="PF01384">
    <property type="entry name" value="PHO4"/>
    <property type="match status" value="1"/>
</dbReference>
<dbReference type="PANTHER" id="PTHR11101:SF80">
    <property type="entry name" value="PHOSPHATE TRANSPORTER"/>
    <property type="match status" value="1"/>
</dbReference>
<feature type="transmembrane region" description="Helical" evidence="6">
    <location>
        <begin position="183"/>
        <end position="199"/>
    </location>
</feature>
<sequence length="318" mass="32937">MDQITVILAVVFAVLVGRNDGAPLVALAIRSLHQRIWWPPLVLLIAIVGVPFSGVHGVASTLAEMFRVSTGGSGWGLAVLLVSTIATLVVSTATGIPTSITLALVGASAGAQVAGGGLDAGRVLRVLLLAAAGPVAAWILALVVTRILTLARGRHVERAVRWQQVTGFVATAIAYGANDGQKLLAVFAVLFGAGATVAAQDPRVVLTVVGCFAAGIVVGLRRSAHALRQGVLRPKPYQVASTLWSSASAVMLGAVGGAPMSMTQSITGALIGSAPPREWRRVRWEQSRRIVLAWVWTLPVAAVIGWALTLTITPLGNN</sequence>
<keyword evidence="8" id="KW-1185">Reference proteome</keyword>
<proteinExistence type="predicted"/>
<comment type="subcellular location">
    <subcellularLocation>
        <location evidence="1">Membrane</location>
        <topology evidence="1">Multi-pass membrane protein</topology>
    </subcellularLocation>
</comment>
<keyword evidence="5 6" id="KW-0472">Membrane</keyword>
<evidence type="ECO:0000256" key="6">
    <source>
        <dbReference type="SAM" id="Phobius"/>
    </source>
</evidence>
<dbReference type="InterPro" id="IPR001204">
    <property type="entry name" value="Phos_transporter"/>
</dbReference>
<feature type="transmembrane region" description="Helical" evidence="6">
    <location>
        <begin position="204"/>
        <end position="224"/>
    </location>
</feature>
<evidence type="ECO:0000313" key="8">
    <source>
        <dbReference type="Proteomes" id="UP001589702"/>
    </source>
</evidence>